<evidence type="ECO:0000256" key="7">
    <source>
        <dbReference type="ARBA" id="ARBA00022927"/>
    </source>
</evidence>
<dbReference type="AlphaFoldDB" id="A0A126SY65"/>
<feature type="domain" description="TonB C-terminal" evidence="12">
    <location>
        <begin position="118"/>
        <end position="209"/>
    </location>
</feature>
<dbReference type="Gene3D" id="3.30.1150.10">
    <property type="match status" value="1"/>
</dbReference>
<dbReference type="NCBIfam" id="TIGR01352">
    <property type="entry name" value="tonB_Cterm"/>
    <property type="match status" value="1"/>
</dbReference>
<keyword evidence="4" id="KW-1003">Cell membrane</keyword>
<proteinExistence type="inferred from homology"/>
<keyword evidence="9 11" id="KW-0472">Membrane</keyword>
<dbReference type="InterPro" id="IPR006260">
    <property type="entry name" value="TonB/TolA_C"/>
</dbReference>
<organism evidence="13">
    <name type="scientific">uncultured bacterium UPO46</name>
    <dbReference type="NCBI Taxonomy" id="1776971"/>
    <lineage>
        <taxon>Bacteria</taxon>
        <taxon>environmental samples</taxon>
    </lineage>
</organism>
<keyword evidence="8 11" id="KW-1133">Transmembrane helix</keyword>
<dbReference type="EMBL" id="KU144974">
    <property type="protein sequence ID" value="AMK59247.1"/>
    <property type="molecule type" value="Genomic_DNA"/>
</dbReference>
<reference evidence="13" key="1">
    <citation type="journal article" date="2016" name="Appl. Environ. Microbiol.">
        <title>Functional Metagenomics of a Biostimulated Petroleum-Contaminated Soil Reveals an Extraordinary Diversity of Extradiol Dioxygenases.</title>
        <authorList>
            <person name="Terron-Gonzalez L."/>
            <person name="Martin-Cabello G."/>
            <person name="Ferrer M."/>
            <person name="Santero E."/>
        </authorList>
    </citation>
    <scope>NUCLEOTIDE SEQUENCE</scope>
</reference>
<evidence type="ECO:0000256" key="9">
    <source>
        <dbReference type="ARBA" id="ARBA00023136"/>
    </source>
</evidence>
<evidence type="ECO:0000256" key="4">
    <source>
        <dbReference type="ARBA" id="ARBA00022475"/>
    </source>
</evidence>
<evidence type="ECO:0000256" key="2">
    <source>
        <dbReference type="ARBA" id="ARBA00006555"/>
    </source>
</evidence>
<keyword evidence="6 11" id="KW-0812">Transmembrane</keyword>
<accession>A0A126SY65</accession>
<feature type="region of interest" description="Disordered" evidence="10">
    <location>
        <begin position="52"/>
        <end position="75"/>
    </location>
</feature>
<sequence>MPRYSTSSHLAGLSLVILLHAAILWGLWRHYLAPPPARESLLFVNFIAPPEPEQAPEPQRPKPSVPKPVKQPQRQLVAETPLPALRDEFVAPAPEPVPEPSPAPAIQTPLPSGPVALGSELALACPDRQAPAYPPLSRRLGETGRVVLRVELNEQGTVAAARIEKSSGFASLDTAALAAVRRWRCNAPTSNGQPVQAVALQPFHFVLAK</sequence>
<dbReference type="SUPFAM" id="SSF74653">
    <property type="entry name" value="TolA/TonB C-terminal domain"/>
    <property type="match status" value="1"/>
</dbReference>
<keyword evidence="5" id="KW-0997">Cell inner membrane</keyword>
<dbReference type="PROSITE" id="PS52015">
    <property type="entry name" value="TONB_CTD"/>
    <property type="match status" value="1"/>
</dbReference>
<comment type="subcellular location">
    <subcellularLocation>
        <location evidence="1">Cell inner membrane</location>
        <topology evidence="1">Single-pass membrane protein</topology>
        <orientation evidence="1">Periplasmic side</orientation>
    </subcellularLocation>
</comment>
<keyword evidence="3" id="KW-0813">Transport</keyword>
<evidence type="ECO:0000259" key="12">
    <source>
        <dbReference type="PROSITE" id="PS52015"/>
    </source>
</evidence>
<feature type="transmembrane region" description="Helical" evidence="11">
    <location>
        <begin position="6"/>
        <end position="28"/>
    </location>
</feature>
<protein>
    <submittedName>
        <fullName evidence="13">TonB family protein</fullName>
    </submittedName>
</protein>
<dbReference type="InterPro" id="IPR037682">
    <property type="entry name" value="TonB_C"/>
</dbReference>
<comment type="similarity">
    <text evidence="2">Belongs to the TonB family.</text>
</comment>
<dbReference type="PANTHER" id="PTHR33446">
    <property type="entry name" value="PROTEIN TONB-RELATED"/>
    <property type="match status" value="1"/>
</dbReference>
<evidence type="ECO:0000256" key="3">
    <source>
        <dbReference type="ARBA" id="ARBA00022448"/>
    </source>
</evidence>
<feature type="compositionally biased region" description="Pro residues" evidence="10">
    <location>
        <begin position="93"/>
        <end position="103"/>
    </location>
</feature>
<dbReference type="GO" id="GO:0005886">
    <property type="term" value="C:plasma membrane"/>
    <property type="evidence" value="ECO:0007669"/>
    <property type="project" value="UniProtKB-SubCell"/>
</dbReference>
<evidence type="ECO:0000256" key="8">
    <source>
        <dbReference type="ARBA" id="ARBA00022989"/>
    </source>
</evidence>
<dbReference type="GO" id="GO:0055085">
    <property type="term" value="P:transmembrane transport"/>
    <property type="evidence" value="ECO:0007669"/>
    <property type="project" value="InterPro"/>
</dbReference>
<dbReference type="GO" id="GO:0015031">
    <property type="term" value="P:protein transport"/>
    <property type="evidence" value="ECO:0007669"/>
    <property type="project" value="UniProtKB-KW"/>
</dbReference>
<evidence type="ECO:0000256" key="11">
    <source>
        <dbReference type="SAM" id="Phobius"/>
    </source>
</evidence>
<feature type="region of interest" description="Disordered" evidence="10">
    <location>
        <begin position="91"/>
        <end position="111"/>
    </location>
</feature>
<evidence type="ECO:0000256" key="6">
    <source>
        <dbReference type="ARBA" id="ARBA00022692"/>
    </source>
</evidence>
<evidence type="ECO:0000256" key="10">
    <source>
        <dbReference type="SAM" id="MobiDB-lite"/>
    </source>
</evidence>
<keyword evidence="7" id="KW-0653">Protein transport</keyword>
<evidence type="ECO:0000256" key="1">
    <source>
        <dbReference type="ARBA" id="ARBA00004383"/>
    </source>
</evidence>
<dbReference type="InterPro" id="IPR051045">
    <property type="entry name" value="TonB-dependent_transducer"/>
</dbReference>
<dbReference type="Pfam" id="PF03544">
    <property type="entry name" value="TonB_C"/>
    <property type="match status" value="1"/>
</dbReference>
<name>A0A126SY65_9BACT</name>
<evidence type="ECO:0000256" key="5">
    <source>
        <dbReference type="ARBA" id="ARBA00022519"/>
    </source>
</evidence>
<evidence type="ECO:0000313" key="13">
    <source>
        <dbReference type="EMBL" id="AMK59247.1"/>
    </source>
</evidence>